<gene>
    <name evidence="2" type="ORF">ABH903_001287</name>
</gene>
<organism evidence="2 3">
    <name type="scientific">Brevibacterium epidermidis</name>
    <dbReference type="NCBI Taxonomy" id="1698"/>
    <lineage>
        <taxon>Bacteria</taxon>
        <taxon>Bacillati</taxon>
        <taxon>Actinomycetota</taxon>
        <taxon>Actinomycetes</taxon>
        <taxon>Micrococcales</taxon>
        <taxon>Brevibacteriaceae</taxon>
        <taxon>Brevibacterium</taxon>
    </lineage>
</organism>
<accession>A0ABV4EIR9</accession>
<proteinExistence type="predicted"/>
<sequence>MVLAKEGTASAMDGDRTAAAVHVEAGSLGHLGVGPSARDGGPIRQGGVPTGRRTASARGSPHVIHVSSSGLRNRVLVPFVERFQNHVMIHRTTPIPTSAAAI</sequence>
<evidence type="ECO:0000313" key="2">
    <source>
        <dbReference type="EMBL" id="MEY9258268.1"/>
    </source>
</evidence>
<comment type="caution">
    <text evidence="2">The sequence shown here is derived from an EMBL/GenBank/DDBJ whole genome shotgun (WGS) entry which is preliminary data.</text>
</comment>
<feature type="region of interest" description="Disordered" evidence="1">
    <location>
        <begin position="30"/>
        <end position="62"/>
    </location>
</feature>
<reference evidence="2 3" key="1">
    <citation type="submission" date="2024-07" db="EMBL/GenBank/DDBJ databases">
        <title>Mealworm larvae gut microbial communities from Newark, Delaware, USA.</title>
        <authorList>
            <person name="Blenner M."/>
        </authorList>
    </citation>
    <scope>NUCLEOTIDE SEQUENCE [LARGE SCALE GENOMIC DNA]</scope>
    <source>
        <strain evidence="2 3">UD i117</strain>
    </source>
</reference>
<protein>
    <submittedName>
        <fullName evidence="2">Uncharacterized protein</fullName>
    </submittedName>
</protein>
<evidence type="ECO:0000256" key="1">
    <source>
        <dbReference type="SAM" id="MobiDB-lite"/>
    </source>
</evidence>
<keyword evidence="3" id="KW-1185">Reference proteome</keyword>
<evidence type="ECO:0000313" key="3">
    <source>
        <dbReference type="Proteomes" id="UP001565435"/>
    </source>
</evidence>
<dbReference type="EMBL" id="JBGBYS010000005">
    <property type="protein sequence ID" value="MEY9258268.1"/>
    <property type="molecule type" value="Genomic_DNA"/>
</dbReference>
<name>A0ABV4EIR9_BREEP</name>
<dbReference type="Proteomes" id="UP001565435">
    <property type="component" value="Unassembled WGS sequence"/>
</dbReference>